<dbReference type="GO" id="GO:0005737">
    <property type="term" value="C:cytoplasm"/>
    <property type="evidence" value="ECO:0007669"/>
    <property type="project" value="InterPro"/>
</dbReference>
<proteinExistence type="inferred from homology"/>
<comment type="function">
    <text evidence="8">Catalyzes the ATP-dependent amidation of deamido-NAD to form NAD. Uses ammonia as a nitrogen source.</text>
</comment>
<dbReference type="RefSeq" id="WP_160722151.1">
    <property type="nucleotide sequence ID" value="NZ_SUMG01000014.1"/>
</dbReference>
<evidence type="ECO:0000256" key="7">
    <source>
        <dbReference type="ARBA" id="ARBA00023027"/>
    </source>
</evidence>
<evidence type="ECO:0000256" key="8">
    <source>
        <dbReference type="HAMAP-Rule" id="MF_00193"/>
    </source>
</evidence>
<dbReference type="GO" id="GO:0004359">
    <property type="term" value="F:glutaminase activity"/>
    <property type="evidence" value="ECO:0007669"/>
    <property type="project" value="InterPro"/>
</dbReference>
<dbReference type="GO" id="GO:0005524">
    <property type="term" value="F:ATP binding"/>
    <property type="evidence" value="ECO:0007669"/>
    <property type="project" value="UniProtKB-UniRule"/>
</dbReference>
<dbReference type="NCBIfam" id="TIGR00552">
    <property type="entry name" value="nadE"/>
    <property type="match status" value="1"/>
</dbReference>
<keyword evidence="13" id="KW-1185">Reference proteome</keyword>
<evidence type="ECO:0000313" key="12">
    <source>
        <dbReference type="EMBL" id="NBG88968.1"/>
    </source>
</evidence>
<keyword evidence="5 8" id="KW-0067">ATP-binding</keyword>
<evidence type="ECO:0000256" key="2">
    <source>
        <dbReference type="ARBA" id="ARBA00022598"/>
    </source>
</evidence>
<dbReference type="CDD" id="cd00553">
    <property type="entry name" value="NAD_synthase"/>
    <property type="match status" value="1"/>
</dbReference>
<protein>
    <recommendedName>
        <fullName evidence="8 10">NH(3)-dependent NAD(+) synthetase</fullName>
        <ecNumber evidence="8 10">6.3.1.5</ecNumber>
    </recommendedName>
</protein>
<dbReference type="InterPro" id="IPR022310">
    <property type="entry name" value="NAD/GMP_synthase"/>
</dbReference>
<dbReference type="InterPro" id="IPR022926">
    <property type="entry name" value="NH(3)-dep_NAD(+)_synth"/>
</dbReference>
<comment type="subunit">
    <text evidence="8">Homodimer.</text>
</comment>
<comment type="caution">
    <text evidence="12">The sequence shown here is derived from an EMBL/GenBank/DDBJ whole genome shotgun (WGS) entry which is preliminary data.</text>
</comment>
<dbReference type="InterPro" id="IPR014729">
    <property type="entry name" value="Rossmann-like_a/b/a_fold"/>
</dbReference>
<feature type="binding site" evidence="8">
    <location>
        <position position="156"/>
    </location>
    <ligand>
        <name>Mg(2+)</name>
        <dbReference type="ChEBI" id="CHEBI:18420"/>
    </ligand>
</feature>
<dbReference type="SUPFAM" id="SSF52402">
    <property type="entry name" value="Adenine nucleotide alpha hydrolases-like"/>
    <property type="match status" value="1"/>
</dbReference>
<feature type="binding site" evidence="8">
    <location>
        <position position="180"/>
    </location>
    <ligand>
        <name>ATP</name>
        <dbReference type="ChEBI" id="CHEBI:30616"/>
    </ligand>
</feature>
<dbReference type="Proteomes" id="UP000449710">
    <property type="component" value="Unassembled WGS sequence"/>
</dbReference>
<keyword evidence="2 8" id="KW-0436">Ligase</keyword>
<feature type="domain" description="NAD/GMP synthase" evidence="11">
    <location>
        <begin position="19"/>
        <end position="253"/>
    </location>
</feature>
<dbReference type="Gene3D" id="3.40.50.620">
    <property type="entry name" value="HUPs"/>
    <property type="match status" value="1"/>
</dbReference>
<comment type="catalytic activity">
    <reaction evidence="8 10">
        <text>deamido-NAD(+) + NH4(+) + ATP = AMP + diphosphate + NAD(+) + H(+)</text>
        <dbReference type="Rhea" id="RHEA:21188"/>
        <dbReference type="ChEBI" id="CHEBI:15378"/>
        <dbReference type="ChEBI" id="CHEBI:28938"/>
        <dbReference type="ChEBI" id="CHEBI:30616"/>
        <dbReference type="ChEBI" id="CHEBI:33019"/>
        <dbReference type="ChEBI" id="CHEBI:57540"/>
        <dbReference type="ChEBI" id="CHEBI:58437"/>
        <dbReference type="ChEBI" id="CHEBI:456215"/>
        <dbReference type="EC" id="6.3.1.5"/>
    </reaction>
</comment>
<evidence type="ECO:0000256" key="6">
    <source>
        <dbReference type="ARBA" id="ARBA00022842"/>
    </source>
</evidence>
<dbReference type="GO" id="GO:0046872">
    <property type="term" value="F:metal ion binding"/>
    <property type="evidence" value="ECO:0007669"/>
    <property type="project" value="UniProtKB-KW"/>
</dbReference>
<evidence type="ECO:0000256" key="4">
    <source>
        <dbReference type="ARBA" id="ARBA00022741"/>
    </source>
</evidence>
<organism evidence="12 13">
    <name type="scientific">Isachenkonia alkalipeptolytica</name>
    <dbReference type="NCBI Taxonomy" id="2565777"/>
    <lineage>
        <taxon>Bacteria</taxon>
        <taxon>Bacillati</taxon>
        <taxon>Bacillota</taxon>
        <taxon>Clostridia</taxon>
        <taxon>Eubacteriales</taxon>
        <taxon>Clostridiaceae</taxon>
        <taxon>Isachenkonia</taxon>
    </lineage>
</organism>
<name>A0AA43XLC5_9CLOT</name>
<dbReference type="PANTHER" id="PTHR23090:SF7">
    <property type="entry name" value="NH(3)-DEPENDENT NAD(+) SYNTHETASE"/>
    <property type="match status" value="1"/>
</dbReference>
<gene>
    <name evidence="8 12" type="primary">nadE</name>
    <name evidence="12" type="ORF">ISALK_10700</name>
</gene>
<dbReference type="GO" id="GO:0009435">
    <property type="term" value="P:NAD+ biosynthetic process"/>
    <property type="evidence" value="ECO:0007669"/>
    <property type="project" value="UniProtKB-UniRule"/>
</dbReference>
<keyword evidence="7 8" id="KW-0520">NAD</keyword>
<evidence type="ECO:0000313" key="13">
    <source>
        <dbReference type="Proteomes" id="UP000449710"/>
    </source>
</evidence>
<evidence type="ECO:0000259" key="11">
    <source>
        <dbReference type="Pfam" id="PF02540"/>
    </source>
</evidence>
<feature type="binding site" description="in other chain" evidence="8">
    <location>
        <position position="164"/>
    </location>
    <ligand>
        <name>deamido-NAD(+)</name>
        <dbReference type="ChEBI" id="CHEBI:58437"/>
        <note>ligand shared between two neighboring subunits</note>
    </ligand>
</feature>
<dbReference type="EC" id="6.3.1.5" evidence="8 10"/>
<feature type="binding site" evidence="8">
    <location>
        <position position="151"/>
    </location>
    <ligand>
        <name>ATP</name>
        <dbReference type="ChEBI" id="CHEBI:30616"/>
    </ligand>
</feature>
<sequence>MKEKQETNHFAKETPKQVEACIGWIQDQVRIANCKGVLVGLSGGIDSAVVANLLVRAFPDDSLGVILPIDSNQQDAKHALKAAEACNIKNMAIDLSMEKNSILAKTREGLNAIRAVGHKNPKLSDGNLRARLRMATLYTLANEMNYLVVGTDNKAELYTGYFTKYGDGGVDILPLASLLKKEVYQWGEYLEVPEEIMHKDPSAGLWEGQSDETEMGITYEKIDRYLQGKKIPDKDEELIKKLHNSTEHKRKTPPVFELI</sequence>
<comment type="pathway">
    <text evidence="8">Cofactor biosynthesis; NAD(+) biosynthesis; NAD(+) from deamido-NAD(+) (ammonia route): step 1/1.</text>
</comment>
<dbReference type="AlphaFoldDB" id="A0AA43XLC5"/>
<comment type="similarity">
    <text evidence="1 8 9">Belongs to the NAD synthetase family.</text>
</comment>
<evidence type="ECO:0000256" key="5">
    <source>
        <dbReference type="ARBA" id="ARBA00022840"/>
    </source>
</evidence>
<evidence type="ECO:0000256" key="1">
    <source>
        <dbReference type="ARBA" id="ARBA00005859"/>
    </source>
</evidence>
<keyword evidence="6 8" id="KW-0460">Magnesium</keyword>
<feature type="binding site" evidence="8">
    <location>
        <begin position="40"/>
        <end position="47"/>
    </location>
    <ligand>
        <name>ATP</name>
        <dbReference type="ChEBI" id="CHEBI:30616"/>
    </ligand>
</feature>
<dbReference type="InterPro" id="IPR003694">
    <property type="entry name" value="NAD_synthase"/>
</dbReference>
<feature type="binding site" description="in other chain" evidence="8">
    <location>
        <begin position="248"/>
        <end position="249"/>
    </location>
    <ligand>
        <name>deamido-NAD(+)</name>
        <dbReference type="ChEBI" id="CHEBI:58437"/>
        <note>ligand shared between two neighboring subunits</note>
    </ligand>
</feature>
<feature type="binding site" evidence="8">
    <location>
        <position position="171"/>
    </location>
    <ligand>
        <name>deamido-NAD(+)</name>
        <dbReference type="ChEBI" id="CHEBI:58437"/>
        <note>ligand shared between two neighboring subunits</note>
    </ligand>
</feature>
<keyword evidence="3 8" id="KW-0479">Metal-binding</keyword>
<evidence type="ECO:0000256" key="9">
    <source>
        <dbReference type="RuleBase" id="RU003811"/>
    </source>
</evidence>
<dbReference type="PANTHER" id="PTHR23090">
    <property type="entry name" value="NH 3 /GLUTAMINE-DEPENDENT NAD + SYNTHETASE"/>
    <property type="match status" value="1"/>
</dbReference>
<dbReference type="GO" id="GO:0008795">
    <property type="term" value="F:NAD+ synthase activity"/>
    <property type="evidence" value="ECO:0007669"/>
    <property type="project" value="UniProtKB-UniRule"/>
</dbReference>
<accession>A0AA43XLC5</accession>
<feature type="binding site" description="in other chain" evidence="8">
    <location>
        <position position="131"/>
    </location>
    <ligand>
        <name>deamido-NAD(+)</name>
        <dbReference type="ChEBI" id="CHEBI:58437"/>
        <note>ligand shared between two neighboring subunits</note>
    </ligand>
</feature>
<feature type="binding site" evidence="8">
    <location>
        <position position="202"/>
    </location>
    <ligand>
        <name>ATP</name>
        <dbReference type="ChEBI" id="CHEBI:30616"/>
    </ligand>
</feature>
<dbReference type="HAMAP" id="MF_00193">
    <property type="entry name" value="NadE_ammonia_dep"/>
    <property type="match status" value="1"/>
</dbReference>
<reference evidence="12 13" key="1">
    <citation type="submission" date="2019-04" db="EMBL/GenBank/DDBJ databases">
        <title>Isachenkonia alkalipeptolytica gen. nov. sp. nov. a new anaerobic, alkiliphilic organothrophic bacterium capable to reduce synthesized ferrihydrite isolated from a soda lake.</title>
        <authorList>
            <person name="Toshchakov S.V."/>
            <person name="Zavarzina D.G."/>
            <person name="Zhilina T.N."/>
            <person name="Kostrikina N.A."/>
            <person name="Kublanov I.V."/>
        </authorList>
    </citation>
    <scope>NUCLEOTIDE SEQUENCE [LARGE SCALE GENOMIC DNA]</scope>
    <source>
        <strain evidence="12 13">Z-1701</strain>
    </source>
</reference>
<evidence type="ECO:0000256" key="3">
    <source>
        <dbReference type="ARBA" id="ARBA00022723"/>
    </source>
</evidence>
<dbReference type="EMBL" id="SUMG01000014">
    <property type="protein sequence ID" value="NBG88968.1"/>
    <property type="molecule type" value="Genomic_DNA"/>
</dbReference>
<evidence type="ECO:0000256" key="10">
    <source>
        <dbReference type="RuleBase" id="RU003812"/>
    </source>
</evidence>
<keyword evidence="4 8" id="KW-0547">Nucleotide-binding</keyword>
<feature type="binding site" evidence="8">
    <location>
        <position position="46"/>
    </location>
    <ligand>
        <name>Mg(2+)</name>
        <dbReference type="ChEBI" id="CHEBI:18420"/>
    </ligand>
</feature>
<dbReference type="GO" id="GO:0003952">
    <property type="term" value="F:NAD+ synthase (glutamine-hydrolyzing) activity"/>
    <property type="evidence" value="ECO:0007669"/>
    <property type="project" value="InterPro"/>
</dbReference>
<dbReference type="Pfam" id="PF02540">
    <property type="entry name" value="NAD_synthase"/>
    <property type="match status" value="1"/>
</dbReference>